<organism evidence="2 3">
    <name type="scientific">Rubinisphaera italica</name>
    <dbReference type="NCBI Taxonomy" id="2527969"/>
    <lineage>
        <taxon>Bacteria</taxon>
        <taxon>Pseudomonadati</taxon>
        <taxon>Planctomycetota</taxon>
        <taxon>Planctomycetia</taxon>
        <taxon>Planctomycetales</taxon>
        <taxon>Planctomycetaceae</taxon>
        <taxon>Rubinisphaera</taxon>
    </lineage>
</organism>
<keyword evidence="1" id="KW-1133">Transmembrane helix</keyword>
<keyword evidence="1" id="KW-0812">Transmembrane</keyword>
<dbReference type="OrthoDB" id="278295at2"/>
<proteinExistence type="predicted"/>
<accession>A0A5C5XFG3</accession>
<evidence type="ECO:0008006" key="4">
    <source>
        <dbReference type="Google" id="ProtNLM"/>
    </source>
</evidence>
<dbReference type="AlphaFoldDB" id="A0A5C5XFG3"/>
<evidence type="ECO:0000313" key="2">
    <source>
        <dbReference type="EMBL" id="TWT61846.1"/>
    </source>
</evidence>
<gene>
    <name evidence="2" type="ORF">Pan54_25830</name>
</gene>
<evidence type="ECO:0000256" key="1">
    <source>
        <dbReference type="SAM" id="Phobius"/>
    </source>
</evidence>
<dbReference type="Proteomes" id="UP000316095">
    <property type="component" value="Unassembled WGS sequence"/>
</dbReference>
<keyword evidence="1" id="KW-0472">Membrane</keyword>
<sequence length="102" mass="10826">MTQLINNLYNDEAGFIVSAELVLVATIAVLGMVVGLSEVAFNVNQELEDVGSAFGSINQNFHYNGTAGHKGGIAGSKYNDEWDQCDDSCDVSCDVAPTGESY</sequence>
<dbReference type="RefSeq" id="WP_146503784.1">
    <property type="nucleotide sequence ID" value="NZ_SJPG01000001.1"/>
</dbReference>
<reference evidence="2 3" key="1">
    <citation type="submission" date="2019-02" db="EMBL/GenBank/DDBJ databases">
        <title>Deep-cultivation of Planctomycetes and their phenomic and genomic characterization uncovers novel biology.</title>
        <authorList>
            <person name="Wiegand S."/>
            <person name="Jogler M."/>
            <person name="Boedeker C."/>
            <person name="Pinto D."/>
            <person name="Vollmers J."/>
            <person name="Rivas-Marin E."/>
            <person name="Kohn T."/>
            <person name="Peeters S.H."/>
            <person name="Heuer A."/>
            <person name="Rast P."/>
            <person name="Oberbeckmann S."/>
            <person name="Bunk B."/>
            <person name="Jeske O."/>
            <person name="Meyerdierks A."/>
            <person name="Storesund J.E."/>
            <person name="Kallscheuer N."/>
            <person name="Luecker S."/>
            <person name="Lage O.M."/>
            <person name="Pohl T."/>
            <person name="Merkel B.J."/>
            <person name="Hornburger P."/>
            <person name="Mueller R.-W."/>
            <person name="Bruemmer F."/>
            <person name="Labrenz M."/>
            <person name="Spormann A.M."/>
            <person name="Op Den Camp H."/>
            <person name="Overmann J."/>
            <person name="Amann R."/>
            <person name="Jetten M.S.M."/>
            <person name="Mascher T."/>
            <person name="Medema M.H."/>
            <person name="Devos D.P."/>
            <person name="Kaster A.-K."/>
            <person name="Ovreas L."/>
            <person name="Rohde M."/>
            <person name="Galperin M.Y."/>
            <person name="Jogler C."/>
        </authorList>
    </citation>
    <scope>NUCLEOTIDE SEQUENCE [LARGE SCALE GENOMIC DNA]</scope>
    <source>
        <strain evidence="2 3">Pan54</strain>
    </source>
</reference>
<comment type="caution">
    <text evidence="2">The sequence shown here is derived from an EMBL/GenBank/DDBJ whole genome shotgun (WGS) entry which is preliminary data.</text>
</comment>
<evidence type="ECO:0000313" key="3">
    <source>
        <dbReference type="Proteomes" id="UP000316095"/>
    </source>
</evidence>
<feature type="transmembrane region" description="Helical" evidence="1">
    <location>
        <begin position="15"/>
        <end position="36"/>
    </location>
</feature>
<keyword evidence="3" id="KW-1185">Reference proteome</keyword>
<name>A0A5C5XFG3_9PLAN</name>
<protein>
    <recommendedName>
        <fullName evidence="4">Branched-chain amino acid aminotransferase</fullName>
    </recommendedName>
</protein>
<dbReference type="EMBL" id="SJPG01000001">
    <property type="protein sequence ID" value="TWT61846.1"/>
    <property type="molecule type" value="Genomic_DNA"/>
</dbReference>